<dbReference type="SUPFAM" id="SSF160755">
    <property type="entry name" value="YugN-like"/>
    <property type="match status" value="1"/>
</dbReference>
<gene>
    <name evidence="1" type="ORF">B1B05_01255</name>
    <name evidence="2" type="ORF">SAMN05443094_101264</name>
</gene>
<dbReference type="STRING" id="1017273.SAMN05443094_101264"/>
<dbReference type="EMBL" id="MWSK01000001">
    <property type="protein sequence ID" value="OXS80136.1"/>
    <property type="molecule type" value="Genomic_DNA"/>
</dbReference>
<evidence type="ECO:0000313" key="2">
    <source>
        <dbReference type="EMBL" id="SIP95221.1"/>
    </source>
</evidence>
<evidence type="ECO:0000313" key="1">
    <source>
        <dbReference type="EMBL" id="OXS80136.1"/>
    </source>
</evidence>
<keyword evidence="4" id="KW-1185">Reference proteome</keyword>
<sequence length="142" mass="16005">MLRLQTELEGKSACYGHVRDTFTSLGYDLGGNWDYDKGCFDAILWKQEGVTIYIRLPFQVMKGELDQYDAMIQFQSPFVIKHVINIGLEADEHSLLTASGLNQFQDPVDPDDKIENKNKWELAGEKAVQKVIQSVHGALIAS</sequence>
<dbReference type="Gene3D" id="3.30.310.100">
    <property type="entry name" value="YugN-like"/>
    <property type="match status" value="1"/>
</dbReference>
<dbReference type="Pfam" id="PF08868">
    <property type="entry name" value="YugN"/>
    <property type="match status" value="1"/>
</dbReference>
<dbReference type="OrthoDB" id="2988890at2"/>
<name>A0A1N6NSZ2_9BACI</name>
<dbReference type="RefSeq" id="WP_045849546.1">
    <property type="nucleotide sequence ID" value="NZ_FTLX01000001.1"/>
</dbReference>
<evidence type="ECO:0000313" key="3">
    <source>
        <dbReference type="Proteomes" id="UP000186385"/>
    </source>
</evidence>
<dbReference type="EMBL" id="FTLX01000001">
    <property type="protein sequence ID" value="SIP95221.1"/>
    <property type="molecule type" value="Genomic_DNA"/>
</dbReference>
<dbReference type="InterPro" id="IPR036491">
    <property type="entry name" value="YugN-like_sf"/>
</dbReference>
<dbReference type="Proteomes" id="UP000215545">
    <property type="component" value="Unassembled WGS sequence"/>
</dbReference>
<reference evidence="4" key="2">
    <citation type="submission" date="2017-03" db="EMBL/GenBank/DDBJ databases">
        <title>Bacillus sp. V-88(T) DSM27956, whole genome shotgun sequencing project.</title>
        <authorList>
            <person name="Dastager S.G."/>
            <person name="Neurgaonkar P.S."/>
            <person name="Dharne M.S."/>
        </authorList>
    </citation>
    <scope>NUCLEOTIDE SEQUENCE [LARGE SCALE GENOMIC DNA]</scope>
    <source>
        <strain evidence="4">DSM 25145</strain>
    </source>
</reference>
<reference evidence="1" key="3">
    <citation type="submission" date="2017-03" db="EMBL/GenBank/DDBJ databases">
        <authorList>
            <person name="Dastager S.G."/>
            <person name="Neurgaonkar P.S."/>
            <person name="Dharne M.S."/>
        </authorList>
    </citation>
    <scope>NUCLEOTIDE SEQUENCE</scope>
    <source>
        <strain evidence="1">DSM 25145</strain>
    </source>
</reference>
<dbReference type="AlphaFoldDB" id="A0A1N6NSZ2"/>
<dbReference type="Proteomes" id="UP000186385">
    <property type="component" value="Unassembled WGS sequence"/>
</dbReference>
<proteinExistence type="predicted"/>
<reference evidence="2 3" key="1">
    <citation type="submission" date="2017-01" db="EMBL/GenBank/DDBJ databases">
        <authorList>
            <person name="Mah S.A."/>
            <person name="Swanson W.J."/>
            <person name="Moy G.W."/>
            <person name="Vacquier V.D."/>
        </authorList>
    </citation>
    <scope>NUCLEOTIDE SEQUENCE [LARGE SCALE GENOMIC DNA]</scope>
    <source>
        <strain evidence="2 3">NIO-1016</strain>
    </source>
</reference>
<organism evidence="2 3">
    <name type="scientific">Domibacillus enclensis</name>
    <dbReference type="NCBI Taxonomy" id="1017273"/>
    <lineage>
        <taxon>Bacteria</taxon>
        <taxon>Bacillati</taxon>
        <taxon>Bacillota</taxon>
        <taxon>Bacilli</taxon>
        <taxon>Bacillales</taxon>
        <taxon>Bacillaceae</taxon>
        <taxon>Domibacillus</taxon>
    </lineage>
</organism>
<protein>
    <submittedName>
        <fullName evidence="2">YugN-like family protein</fullName>
    </submittedName>
</protein>
<evidence type="ECO:0000313" key="4">
    <source>
        <dbReference type="Proteomes" id="UP000215545"/>
    </source>
</evidence>
<dbReference type="InterPro" id="IPR014967">
    <property type="entry name" value="Uncharacterised_YugN-like"/>
</dbReference>
<accession>A0A1N6NSZ2</accession>